<protein>
    <submittedName>
        <fullName evidence="1">Uncharacterized protein</fullName>
    </submittedName>
</protein>
<evidence type="ECO:0000313" key="1">
    <source>
        <dbReference type="EMBL" id="KAK9890041.1"/>
    </source>
</evidence>
<sequence length="102" mass="12148">MGHDLSTKIELHEKLTPTTSHLGVVPNFPDEYDGWRLTFWDLTYFFRRYDEVSSISARKFEEIGNRIVQCNHDDKNKYVELYVSDYDFSLQSFAANIRNEIY</sequence>
<keyword evidence="2" id="KW-1185">Reference proteome</keyword>
<evidence type="ECO:0000313" key="2">
    <source>
        <dbReference type="Proteomes" id="UP001431783"/>
    </source>
</evidence>
<proteinExistence type="predicted"/>
<gene>
    <name evidence="1" type="ORF">WA026_008851</name>
</gene>
<dbReference type="AlphaFoldDB" id="A0AAW1VCL9"/>
<dbReference type="Proteomes" id="UP001431783">
    <property type="component" value="Unassembled WGS sequence"/>
</dbReference>
<accession>A0AAW1VCL9</accession>
<organism evidence="1 2">
    <name type="scientific">Henosepilachna vigintioctopunctata</name>
    <dbReference type="NCBI Taxonomy" id="420089"/>
    <lineage>
        <taxon>Eukaryota</taxon>
        <taxon>Metazoa</taxon>
        <taxon>Ecdysozoa</taxon>
        <taxon>Arthropoda</taxon>
        <taxon>Hexapoda</taxon>
        <taxon>Insecta</taxon>
        <taxon>Pterygota</taxon>
        <taxon>Neoptera</taxon>
        <taxon>Endopterygota</taxon>
        <taxon>Coleoptera</taxon>
        <taxon>Polyphaga</taxon>
        <taxon>Cucujiformia</taxon>
        <taxon>Coccinelloidea</taxon>
        <taxon>Coccinellidae</taxon>
        <taxon>Epilachninae</taxon>
        <taxon>Epilachnini</taxon>
        <taxon>Henosepilachna</taxon>
    </lineage>
</organism>
<dbReference type="EMBL" id="JARQZJ010000124">
    <property type="protein sequence ID" value="KAK9890041.1"/>
    <property type="molecule type" value="Genomic_DNA"/>
</dbReference>
<reference evidence="1 2" key="1">
    <citation type="submission" date="2023-03" db="EMBL/GenBank/DDBJ databases">
        <title>Genome insight into feeding habits of ladybird beetles.</title>
        <authorList>
            <person name="Li H.-S."/>
            <person name="Huang Y.-H."/>
            <person name="Pang H."/>
        </authorList>
    </citation>
    <scope>NUCLEOTIDE SEQUENCE [LARGE SCALE GENOMIC DNA]</scope>
    <source>
        <strain evidence="1">SYSU_2023b</strain>
        <tissue evidence="1">Whole body</tissue>
    </source>
</reference>
<comment type="caution">
    <text evidence="1">The sequence shown here is derived from an EMBL/GenBank/DDBJ whole genome shotgun (WGS) entry which is preliminary data.</text>
</comment>
<name>A0AAW1VCL9_9CUCU</name>